<dbReference type="RefSeq" id="WP_138852204.1">
    <property type="nucleotide sequence ID" value="NZ_CP040710.1"/>
</dbReference>
<keyword evidence="2" id="KW-0547">Nucleotide-binding</keyword>
<dbReference type="PANTHER" id="PTHR12358:SF54">
    <property type="entry name" value="SPHINGOSINE KINASE RELATED PROTEIN"/>
    <property type="match status" value="1"/>
</dbReference>
<dbReference type="AlphaFoldDB" id="A0A5B7SS66"/>
<accession>A0A5B7SS66</accession>
<evidence type="ECO:0000313" key="6">
    <source>
        <dbReference type="EMBL" id="QCW99852.1"/>
    </source>
</evidence>
<dbReference type="InterPro" id="IPR050187">
    <property type="entry name" value="Lipid_Phosphate_FormReg"/>
</dbReference>
<reference evidence="6 7" key="1">
    <citation type="submission" date="2019-05" db="EMBL/GenBank/DDBJ databases">
        <title>Genome sequencing of F202Z8.</title>
        <authorList>
            <person name="Kwon Y.M."/>
        </authorList>
    </citation>
    <scope>NUCLEOTIDE SEQUENCE [LARGE SCALE GENOMIC DNA]</scope>
    <source>
        <strain evidence="6 7">F202Z8</strain>
    </source>
</reference>
<dbReference type="NCBIfam" id="TIGR00147">
    <property type="entry name" value="YegS/Rv2252/BmrU family lipid kinase"/>
    <property type="match status" value="1"/>
</dbReference>
<dbReference type="Gene3D" id="3.40.50.10330">
    <property type="entry name" value="Probable inorganic polyphosphate/atp-NAD kinase, domain 1"/>
    <property type="match status" value="1"/>
</dbReference>
<dbReference type="InterPro" id="IPR005218">
    <property type="entry name" value="Diacylglycerol/lipid_kinase"/>
</dbReference>
<evidence type="ECO:0000256" key="4">
    <source>
        <dbReference type="ARBA" id="ARBA00022840"/>
    </source>
</evidence>
<dbReference type="Gene3D" id="2.60.200.40">
    <property type="match status" value="1"/>
</dbReference>
<dbReference type="EMBL" id="CP040710">
    <property type="protein sequence ID" value="QCW99852.1"/>
    <property type="molecule type" value="Genomic_DNA"/>
</dbReference>
<dbReference type="Pfam" id="PF19279">
    <property type="entry name" value="YegS_C"/>
    <property type="match status" value="1"/>
</dbReference>
<protein>
    <submittedName>
        <fullName evidence="6">Diacylglycerol kinase family lipid kinase</fullName>
    </submittedName>
</protein>
<dbReference type="InterPro" id="IPR016064">
    <property type="entry name" value="NAD/diacylglycerol_kinase_sf"/>
</dbReference>
<evidence type="ECO:0000313" key="7">
    <source>
        <dbReference type="Proteomes" id="UP000310017"/>
    </source>
</evidence>
<dbReference type="KEGG" id="asag:FGM00_06980"/>
<organism evidence="6 7">
    <name type="scientific">Aggregatimonas sangjinii</name>
    <dbReference type="NCBI Taxonomy" id="2583587"/>
    <lineage>
        <taxon>Bacteria</taxon>
        <taxon>Pseudomonadati</taxon>
        <taxon>Bacteroidota</taxon>
        <taxon>Flavobacteriia</taxon>
        <taxon>Flavobacteriales</taxon>
        <taxon>Flavobacteriaceae</taxon>
        <taxon>Aggregatimonas</taxon>
    </lineage>
</organism>
<proteinExistence type="predicted"/>
<dbReference type="InterPro" id="IPR001206">
    <property type="entry name" value="Diacylglycerol_kinase_cat_dom"/>
</dbReference>
<dbReference type="OrthoDB" id="9786026at2"/>
<dbReference type="GO" id="GO:0016301">
    <property type="term" value="F:kinase activity"/>
    <property type="evidence" value="ECO:0007669"/>
    <property type="project" value="UniProtKB-KW"/>
</dbReference>
<dbReference type="Pfam" id="PF00781">
    <property type="entry name" value="DAGK_cat"/>
    <property type="match status" value="1"/>
</dbReference>
<dbReference type="PANTHER" id="PTHR12358">
    <property type="entry name" value="SPHINGOSINE KINASE"/>
    <property type="match status" value="1"/>
</dbReference>
<dbReference type="Proteomes" id="UP000310017">
    <property type="component" value="Chromosome"/>
</dbReference>
<evidence type="ECO:0000256" key="3">
    <source>
        <dbReference type="ARBA" id="ARBA00022777"/>
    </source>
</evidence>
<sequence length="305" mass="33739">MKIVFVVNNKNNRFKKVLPKLEQYARQANIGSVQFHHTQRKQHAIDLTHQAVTEGCDVIIAVGGDGTLHEVINGLLQSSLPASAYPAVGLLPQGSANDFARTAGLSSSIEALFQLIRSNSTRPIDLGKIYLHDTQESRYFINIASLGLGPEVVQGLERSSSWFGPGFQYFQQIIKTFFRYTKKTIRCSSNNWTWEGKLLQMAVANGRFFGNAICIAPEAQLSDGQLQLALFGDLSIWDYLRNIGKLKKGIKIAHPQVHYHTAKEVRVESSDACGIEADGEYVGLVPATFSILPNAIRFVMPSNTD</sequence>
<dbReference type="PROSITE" id="PS50146">
    <property type="entry name" value="DAGK"/>
    <property type="match status" value="1"/>
</dbReference>
<dbReference type="GO" id="GO:0008654">
    <property type="term" value="P:phospholipid biosynthetic process"/>
    <property type="evidence" value="ECO:0007669"/>
    <property type="project" value="InterPro"/>
</dbReference>
<evidence type="ECO:0000256" key="1">
    <source>
        <dbReference type="ARBA" id="ARBA00022679"/>
    </source>
</evidence>
<evidence type="ECO:0000256" key="2">
    <source>
        <dbReference type="ARBA" id="ARBA00022741"/>
    </source>
</evidence>
<feature type="domain" description="DAGKc" evidence="5">
    <location>
        <begin position="1"/>
        <end position="133"/>
    </location>
</feature>
<dbReference type="SMART" id="SM00046">
    <property type="entry name" value="DAGKc"/>
    <property type="match status" value="1"/>
</dbReference>
<gene>
    <name evidence="6" type="ORF">FGM00_06980</name>
</gene>
<dbReference type="SUPFAM" id="SSF111331">
    <property type="entry name" value="NAD kinase/diacylglycerol kinase-like"/>
    <property type="match status" value="1"/>
</dbReference>
<keyword evidence="4" id="KW-0067">ATP-binding</keyword>
<keyword evidence="1" id="KW-0808">Transferase</keyword>
<keyword evidence="7" id="KW-1185">Reference proteome</keyword>
<dbReference type="GO" id="GO:0005524">
    <property type="term" value="F:ATP binding"/>
    <property type="evidence" value="ECO:0007669"/>
    <property type="project" value="UniProtKB-KW"/>
</dbReference>
<name>A0A5B7SS66_9FLAO</name>
<dbReference type="InterPro" id="IPR045540">
    <property type="entry name" value="YegS/DAGK_C"/>
</dbReference>
<dbReference type="InterPro" id="IPR017438">
    <property type="entry name" value="ATP-NAD_kinase_N"/>
</dbReference>
<evidence type="ECO:0000259" key="5">
    <source>
        <dbReference type="PROSITE" id="PS50146"/>
    </source>
</evidence>
<keyword evidence="3 6" id="KW-0418">Kinase</keyword>